<dbReference type="STRING" id="1561998.A0A1I7UMV5"/>
<organism evidence="7 8">
    <name type="scientific">Caenorhabditis tropicalis</name>
    <dbReference type="NCBI Taxonomy" id="1561998"/>
    <lineage>
        <taxon>Eukaryota</taxon>
        <taxon>Metazoa</taxon>
        <taxon>Ecdysozoa</taxon>
        <taxon>Nematoda</taxon>
        <taxon>Chromadorea</taxon>
        <taxon>Rhabditida</taxon>
        <taxon>Rhabditina</taxon>
        <taxon>Rhabditomorpha</taxon>
        <taxon>Rhabditoidea</taxon>
        <taxon>Rhabditidae</taxon>
        <taxon>Peloderinae</taxon>
        <taxon>Caenorhabditis</taxon>
    </lineage>
</organism>
<keyword evidence="2 5" id="KW-0812">Transmembrane</keyword>
<dbReference type="PANTHER" id="PTHR21041:SF17">
    <property type="entry name" value="E3 UBIQUITIN-PROTEIN LIGASE DCST1"/>
    <property type="match status" value="1"/>
</dbReference>
<dbReference type="InterPro" id="IPR051856">
    <property type="entry name" value="CSR-E3_Ligase_Protein"/>
</dbReference>
<proteinExistence type="predicted"/>
<dbReference type="Proteomes" id="UP000095282">
    <property type="component" value="Unplaced"/>
</dbReference>
<evidence type="ECO:0000313" key="7">
    <source>
        <dbReference type="Proteomes" id="UP000095282"/>
    </source>
</evidence>
<keyword evidence="3 5" id="KW-1133">Transmembrane helix</keyword>
<protein>
    <submittedName>
        <fullName evidence="8">DC_STAMP domain-containing protein</fullName>
    </submittedName>
</protein>
<feature type="transmembrane region" description="Helical" evidence="5">
    <location>
        <begin position="38"/>
        <end position="57"/>
    </location>
</feature>
<evidence type="ECO:0000256" key="3">
    <source>
        <dbReference type="ARBA" id="ARBA00022989"/>
    </source>
</evidence>
<keyword evidence="4 5" id="KW-0472">Membrane</keyword>
<feature type="transmembrane region" description="Helical" evidence="5">
    <location>
        <begin position="505"/>
        <end position="524"/>
    </location>
</feature>
<dbReference type="Pfam" id="PF07782">
    <property type="entry name" value="DC_STAMP"/>
    <property type="match status" value="1"/>
</dbReference>
<evidence type="ECO:0000256" key="4">
    <source>
        <dbReference type="ARBA" id="ARBA00023136"/>
    </source>
</evidence>
<evidence type="ECO:0000256" key="2">
    <source>
        <dbReference type="ARBA" id="ARBA00022692"/>
    </source>
</evidence>
<accession>A0A1I7UMV5</accession>
<feature type="transmembrane region" description="Helical" evidence="5">
    <location>
        <begin position="400"/>
        <end position="425"/>
    </location>
</feature>
<reference evidence="8" key="1">
    <citation type="submission" date="2016-11" db="UniProtKB">
        <authorList>
            <consortium name="WormBaseParasite"/>
        </authorList>
    </citation>
    <scope>IDENTIFICATION</scope>
</reference>
<evidence type="ECO:0000256" key="5">
    <source>
        <dbReference type="SAM" id="Phobius"/>
    </source>
</evidence>
<name>A0A1I7UMV5_9PELO</name>
<evidence type="ECO:0000256" key="1">
    <source>
        <dbReference type="ARBA" id="ARBA00004141"/>
    </source>
</evidence>
<evidence type="ECO:0000259" key="6">
    <source>
        <dbReference type="Pfam" id="PF07782"/>
    </source>
</evidence>
<keyword evidence="7" id="KW-1185">Reference proteome</keyword>
<sequence length="536" mass="61625">MGFFDDKKREETRKKQNTGFLTDYLVRSEITDYHRLRLLVNFLLGLLISSILYHGGWKNLNFGDFDYTYGLIVKWTIISFSTYAFTVSPTFRCALFCVLIGAFGKQGQYPFTMLVMSNLQEGPITNMMSNYETTSEIVMCHIELQSKIVANRVALLTGPLEELMEKLMAKGIRAMKTVSRETRALITPFMELLQKEKTKIDTKIDIERSQLADIEKRKEKILKMWEKSMNRKLTEEDQIAEELLPSDEMINNVTLDEPPAWKKFKTPFVQKIADKMSKNCEEMFNKGIDKCRNLAAELVTSCKDAIIWPIEAFICPKLSVEGICDAVERKVQSLNICKKQLEESHVDPTVEKDITDVMELTDEIEENSQIELHSVRVETPRVAIEYRLSDLKIKIRAANIYFKSLVGVSKQILQAFFIYFVYTIFRDSVGMIRKYQDDVAFSNSFVTKQQIKQKASAPAGLNITGEGVIADFLKTMTSANDTLEIDQTLSNEHCLTKPLSPNTYILIYWLALPLLLSFLFQVSISHDRFIENWMVS</sequence>
<feature type="transmembrane region" description="Helical" evidence="5">
    <location>
        <begin position="77"/>
        <end position="103"/>
    </location>
</feature>
<feature type="domain" description="Dendritic cell-specific transmembrane protein-like" evidence="6">
    <location>
        <begin position="447"/>
        <end position="522"/>
    </location>
</feature>
<dbReference type="AlphaFoldDB" id="A0A1I7UMV5"/>
<dbReference type="GO" id="GO:0016020">
    <property type="term" value="C:membrane"/>
    <property type="evidence" value="ECO:0007669"/>
    <property type="project" value="UniProtKB-SubCell"/>
</dbReference>
<comment type="subcellular location">
    <subcellularLocation>
        <location evidence="1">Membrane</location>
        <topology evidence="1">Multi-pass membrane protein</topology>
    </subcellularLocation>
</comment>
<evidence type="ECO:0000313" key="8">
    <source>
        <dbReference type="WBParaSite" id="Csp11.Scaffold630.g17562.t2"/>
    </source>
</evidence>
<dbReference type="WBParaSite" id="Csp11.Scaffold630.g17562.t2">
    <property type="protein sequence ID" value="Csp11.Scaffold630.g17562.t2"/>
    <property type="gene ID" value="Csp11.Scaffold630.g17562"/>
</dbReference>
<dbReference type="InterPro" id="IPR012858">
    <property type="entry name" value="DC_STAMP-like"/>
</dbReference>
<dbReference type="PANTHER" id="PTHR21041">
    <property type="entry name" value="DENDRITIC CELL-SPECIFIC TRANSMEMBRANE PROTEIN"/>
    <property type="match status" value="1"/>
</dbReference>